<dbReference type="GeneID" id="78334564"/>
<feature type="domain" description="HPr" evidence="4">
    <location>
        <begin position="1"/>
        <end position="85"/>
    </location>
</feature>
<accession>A0A1I5IGH7</accession>
<name>A0A1I5IGH7_ACIFE</name>
<evidence type="ECO:0000313" key="6">
    <source>
        <dbReference type="EMBL" id="SDX04991.1"/>
    </source>
</evidence>
<dbReference type="PRINTS" id="PR00107">
    <property type="entry name" value="PHOSPHOCPHPR"/>
</dbReference>
<dbReference type="NCBIfam" id="TIGR01003">
    <property type="entry name" value="PTS_HPr_family"/>
    <property type="match status" value="1"/>
</dbReference>
<organism evidence="6 7">
    <name type="scientific">Acidaminococcus fermentans</name>
    <dbReference type="NCBI Taxonomy" id="905"/>
    <lineage>
        <taxon>Bacteria</taxon>
        <taxon>Bacillati</taxon>
        <taxon>Bacillota</taxon>
        <taxon>Negativicutes</taxon>
        <taxon>Acidaminococcales</taxon>
        <taxon>Acidaminococcaceae</taxon>
        <taxon>Acidaminococcus</taxon>
    </lineage>
</organism>
<dbReference type="EMBL" id="FNOP01000011">
    <property type="protein sequence ID" value="SDX04991.1"/>
    <property type="molecule type" value="Genomic_DNA"/>
</dbReference>
<gene>
    <name evidence="5" type="ORF">FX155_09600</name>
    <name evidence="6" type="ORF">SAMN05216495_11157</name>
</gene>
<dbReference type="Proteomes" id="UP000182379">
    <property type="component" value="Unassembled WGS sequence"/>
</dbReference>
<dbReference type="PROSITE" id="PS51350">
    <property type="entry name" value="PTS_HPR_DOM"/>
    <property type="match status" value="1"/>
</dbReference>
<dbReference type="PANTHER" id="PTHR33705:SF2">
    <property type="entry name" value="PHOSPHOCARRIER PROTEIN NPR"/>
    <property type="match status" value="1"/>
</dbReference>
<dbReference type="InterPro" id="IPR050399">
    <property type="entry name" value="HPr"/>
</dbReference>
<sequence length="85" mass="9030">MIQFTYTIQDPQGIHARPAGMLVKEAAKFQSKCSVAGNGKTGDLKRIFSLMGMGIKAGMELTVSVEGPDEKEAAAALEAFLKANL</sequence>
<proteinExistence type="predicted"/>
<evidence type="ECO:0000259" key="4">
    <source>
        <dbReference type="PROSITE" id="PS51350"/>
    </source>
</evidence>
<dbReference type="GO" id="GO:0005737">
    <property type="term" value="C:cytoplasm"/>
    <property type="evidence" value="ECO:0007669"/>
    <property type="project" value="UniProtKB-SubCell"/>
</dbReference>
<comment type="subcellular location">
    <subcellularLocation>
        <location evidence="1">Cytoplasm</location>
    </subcellularLocation>
</comment>
<dbReference type="EMBL" id="VULN01000014">
    <property type="protein sequence ID" value="MSS82845.1"/>
    <property type="molecule type" value="Genomic_DNA"/>
</dbReference>
<evidence type="ECO:0000313" key="8">
    <source>
        <dbReference type="Proteomes" id="UP000441455"/>
    </source>
</evidence>
<dbReference type="CDD" id="cd00367">
    <property type="entry name" value="PTS-HPr_like"/>
    <property type="match status" value="1"/>
</dbReference>
<dbReference type="OMA" id="PNGMHTR"/>
<dbReference type="Gene3D" id="3.30.1340.10">
    <property type="entry name" value="HPr-like"/>
    <property type="match status" value="1"/>
</dbReference>
<keyword evidence="3" id="KW-0598">Phosphotransferase system</keyword>
<dbReference type="InterPro" id="IPR000032">
    <property type="entry name" value="HPr-like"/>
</dbReference>
<dbReference type="Pfam" id="PF00381">
    <property type="entry name" value="PTS-HPr"/>
    <property type="match status" value="1"/>
</dbReference>
<dbReference type="GO" id="GO:0009401">
    <property type="term" value="P:phosphoenolpyruvate-dependent sugar phosphotransferase system"/>
    <property type="evidence" value="ECO:0007669"/>
    <property type="project" value="UniProtKB-KW"/>
</dbReference>
<comment type="caution">
    <text evidence="6">The sequence shown here is derived from an EMBL/GenBank/DDBJ whole genome shotgun (WGS) entry which is preliminary data.</text>
</comment>
<evidence type="ECO:0000256" key="2">
    <source>
        <dbReference type="ARBA" id="ARBA00022490"/>
    </source>
</evidence>
<dbReference type="OrthoDB" id="9809047at2"/>
<reference evidence="6 7" key="1">
    <citation type="submission" date="2016-10" db="EMBL/GenBank/DDBJ databases">
        <authorList>
            <person name="Varghese N."/>
            <person name="Submissions S."/>
        </authorList>
    </citation>
    <scope>NUCLEOTIDE SEQUENCE [LARGE SCALE GENOMIC DNA]</scope>
    <source>
        <strain evidence="6 7">WCC6</strain>
    </source>
</reference>
<evidence type="ECO:0000313" key="5">
    <source>
        <dbReference type="EMBL" id="MSS82845.1"/>
    </source>
</evidence>
<evidence type="ECO:0000313" key="7">
    <source>
        <dbReference type="Proteomes" id="UP000182379"/>
    </source>
</evidence>
<dbReference type="PANTHER" id="PTHR33705">
    <property type="entry name" value="PHOSPHOCARRIER PROTEIN HPR"/>
    <property type="match status" value="1"/>
</dbReference>
<keyword evidence="2" id="KW-0963">Cytoplasm</keyword>
<reference evidence="5 8" key="2">
    <citation type="submission" date="2019-08" db="EMBL/GenBank/DDBJ databases">
        <title>In-depth cultivation of the pig gut microbiome towards novel bacterial diversity and tailored functional studies.</title>
        <authorList>
            <person name="Wylensek D."/>
            <person name="Hitch T.C.A."/>
            <person name="Clavel T."/>
        </authorList>
    </citation>
    <scope>NUCLEOTIDE SEQUENCE [LARGE SCALE GENOMIC DNA]</scope>
    <source>
        <strain evidence="5 8">WCA-389-WT-5B</strain>
    </source>
</reference>
<dbReference type="SUPFAM" id="SSF55594">
    <property type="entry name" value="HPr-like"/>
    <property type="match status" value="1"/>
</dbReference>
<dbReference type="RefSeq" id="WP_012938187.1">
    <property type="nucleotide sequence ID" value="NZ_CALAKB010000018.1"/>
</dbReference>
<dbReference type="Proteomes" id="UP000441455">
    <property type="component" value="Unassembled WGS sequence"/>
</dbReference>
<dbReference type="InterPro" id="IPR035895">
    <property type="entry name" value="HPr-like_sf"/>
</dbReference>
<dbReference type="AlphaFoldDB" id="A0A1I5IGH7"/>
<evidence type="ECO:0000256" key="1">
    <source>
        <dbReference type="ARBA" id="ARBA00004496"/>
    </source>
</evidence>
<protein>
    <submittedName>
        <fullName evidence="5 6">Phosphocarrier protein</fullName>
    </submittedName>
</protein>
<evidence type="ECO:0000256" key="3">
    <source>
        <dbReference type="ARBA" id="ARBA00022683"/>
    </source>
</evidence>